<feature type="transmembrane region" description="Helical" evidence="1">
    <location>
        <begin position="513"/>
        <end position="533"/>
    </location>
</feature>
<reference evidence="3" key="1">
    <citation type="submission" date="2018-02" db="EMBL/GenBank/DDBJ databases">
        <authorList>
            <person name="Clavel T."/>
            <person name="Strowig T."/>
        </authorList>
    </citation>
    <scope>NUCLEOTIDE SEQUENCE [LARGE SCALE GENOMIC DNA]</scope>
    <source>
        <strain evidence="3">DSM 103720</strain>
    </source>
</reference>
<dbReference type="EMBL" id="PUEC01000007">
    <property type="protein sequence ID" value="PWB03169.1"/>
    <property type="molecule type" value="Genomic_DNA"/>
</dbReference>
<organism evidence="2 3">
    <name type="scientific">Duncaniella muris</name>
    <dbReference type="NCBI Taxonomy" id="2094150"/>
    <lineage>
        <taxon>Bacteria</taxon>
        <taxon>Pseudomonadati</taxon>
        <taxon>Bacteroidota</taxon>
        <taxon>Bacteroidia</taxon>
        <taxon>Bacteroidales</taxon>
        <taxon>Muribaculaceae</taxon>
        <taxon>Duncaniella</taxon>
    </lineage>
</organism>
<keyword evidence="1" id="KW-1133">Transmembrane helix</keyword>
<dbReference type="Gene3D" id="3.30.2090.10">
    <property type="entry name" value="Multidrug efflux transporter AcrB TolC docking domain, DN and DC subdomains"/>
    <property type="match status" value="2"/>
</dbReference>
<feature type="transmembrane region" description="Helical" evidence="1">
    <location>
        <begin position="991"/>
        <end position="1011"/>
    </location>
</feature>
<dbReference type="RefSeq" id="WP_107031769.1">
    <property type="nucleotide sequence ID" value="NZ_CAPEJN010000004.1"/>
</dbReference>
<dbReference type="Gene3D" id="1.20.1640.10">
    <property type="entry name" value="Multidrug efflux transporter AcrB transmembrane domain"/>
    <property type="match status" value="3"/>
</dbReference>
<dbReference type="PANTHER" id="PTHR32063:SF0">
    <property type="entry name" value="SWARMING MOTILITY PROTEIN SWRC"/>
    <property type="match status" value="1"/>
</dbReference>
<protein>
    <submittedName>
        <fullName evidence="2">AcrB/AcrD/AcrF family protein</fullName>
    </submittedName>
</protein>
<dbReference type="AlphaFoldDB" id="A0A2V1IKT1"/>
<dbReference type="GO" id="GO:0042910">
    <property type="term" value="F:xenobiotic transmembrane transporter activity"/>
    <property type="evidence" value="ECO:0007669"/>
    <property type="project" value="TreeGrafter"/>
</dbReference>
<evidence type="ECO:0000256" key="1">
    <source>
        <dbReference type="SAM" id="Phobius"/>
    </source>
</evidence>
<dbReference type="Pfam" id="PF00873">
    <property type="entry name" value="ACR_tran"/>
    <property type="match status" value="2"/>
</dbReference>
<dbReference type="Proteomes" id="UP000244905">
    <property type="component" value="Unassembled WGS sequence"/>
</dbReference>
<feature type="transmembrane region" description="Helical" evidence="1">
    <location>
        <begin position="336"/>
        <end position="354"/>
    </location>
</feature>
<dbReference type="SUPFAM" id="SSF82693">
    <property type="entry name" value="Multidrug efflux transporter AcrB pore domain, PN1, PN2, PC1 and PC2 subdomains"/>
    <property type="match status" value="2"/>
</dbReference>
<feature type="transmembrane region" description="Helical" evidence="1">
    <location>
        <begin position="388"/>
        <end position="408"/>
    </location>
</feature>
<dbReference type="PANTHER" id="PTHR32063">
    <property type="match status" value="1"/>
</dbReference>
<dbReference type="InterPro" id="IPR027463">
    <property type="entry name" value="AcrB_DN_DC_subdom"/>
</dbReference>
<proteinExistence type="predicted"/>
<gene>
    <name evidence="2" type="ORF">C5O23_04610</name>
</gene>
<dbReference type="Gene3D" id="3.30.70.1440">
    <property type="entry name" value="Multidrug efflux transporter AcrB pore domain"/>
    <property type="match status" value="1"/>
</dbReference>
<dbReference type="GO" id="GO:0005886">
    <property type="term" value="C:plasma membrane"/>
    <property type="evidence" value="ECO:0007669"/>
    <property type="project" value="TreeGrafter"/>
</dbReference>
<dbReference type="Gene3D" id="3.30.70.1320">
    <property type="entry name" value="Multidrug efflux transporter AcrB pore domain like"/>
    <property type="match status" value="1"/>
</dbReference>
<feature type="transmembrane region" description="Helical" evidence="1">
    <location>
        <begin position="361"/>
        <end position="382"/>
    </location>
</feature>
<keyword evidence="1" id="KW-0472">Membrane</keyword>
<comment type="caution">
    <text evidence="2">The sequence shown here is derived from an EMBL/GenBank/DDBJ whole genome shotgun (WGS) entry which is preliminary data.</text>
</comment>
<keyword evidence="1" id="KW-0812">Transmembrane</keyword>
<feature type="transmembrane region" description="Helical" evidence="1">
    <location>
        <begin position="420"/>
        <end position="440"/>
    </location>
</feature>
<evidence type="ECO:0000313" key="2">
    <source>
        <dbReference type="EMBL" id="PWB03169.1"/>
    </source>
</evidence>
<dbReference type="InterPro" id="IPR001036">
    <property type="entry name" value="Acrflvin-R"/>
</dbReference>
<feature type="transmembrane region" description="Helical" evidence="1">
    <location>
        <begin position="1017"/>
        <end position="1045"/>
    </location>
</feature>
<feature type="transmembrane region" description="Helical" evidence="1">
    <location>
        <begin position="943"/>
        <end position="964"/>
    </location>
</feature>
<dbReference type="Gene3D" id="3.30.70.1430">
    <property type="entry name" value="Multidrug efflux transporter AcrB pore domain"/>
    <property type="match status" value="2"/>
</dbReference>
<sequence>MASRSFSIIVIFIVLSLVGCALVPFLPVKLAPSRNLPSLTVSFSMQGSSARTIEAEVTSRIESVLARVSGVKGISSKSSNGGGRVSIDLDKHADIEMVRFEVSTLVRQIWSELPEGVSYPSISARAVEKESSRPFMVYRLNALANPSEIQTYGEENLKPLLARIPGVYKVELNGAQPMEWQLHYDIDRLSSLGLTPSDLRQAIREHYTSEFLGMAPVIADDGDKSEYIRLSLHTDGTAGSFIPSEISVRLNSGLSVTLDKLVSVIHTEAAPKSHFRINGLNSIYVNITSGEDANQLTLAEEIRTAVSRFETVMPEGYMIDLSYDATESIRGELDKIYFRTGLTVLILLLFVGLVTLNFRYVLMITIGLTINLAVAAVFYYLAHIEIQLYTLAGITISLNLVIDNLIVMADHYTRRRNLRAFTAILAATITTIGALSVVYFMDEKTRLSLEDFVTVVIINLSVSLAVALLLVPALVERLGLQRVNGKNVKFRSLRHRVSLSLSRLYASIVRFMLRFRVAMIVIVILSFGLPVFMLPDKIEGEGYWTEKYNSIFGSPTYREKIRPVTDIALGGTLRLFVEKVYNGSYWDRDNSEPVLHINATLPNGATLRQMDALVRQMEAYLCGFKEIRQFQTSVSSARRASISVMFNEGHQHDGFPYKLKGEVISKALTLGGGSWSVYGLEDQGFSNDVRETAGSYRVKMTGYNYDELSDWAYRMRDTLLTHRRIKEVAVASEFSNWKDDYTEFHLVFERDRMAKYGITATQLFSAIKPTFGREINCGQIVVDRTSQRINLYSIQSDAYDIFTLMRQPFTVRGRTFKLSDIGSIEKRQAPQDIVKKNQEYVMCLQYEYIGSNMQGDKVLDRDLEIINALMPVGYKAEREQRQWKTKDESGNYLLLLLVMGIIFFTTSILFNSLRQPFAIIFIIPVSFIGVFASFYLFKLNFDQGGFASFILLAGITVNAAIYILNEYNSLQAGYPQMAPLKTYLRAFRVKIVPILLTVMSTILGFIPFIIGESKESFWFPLAIGTMGGLAVSILAILLILPILVIRRDMRPRN</sequence>
<dbReference type="PRINTS" id="PR00702">
    <property type="entry name" value="ACRIFLAVINRP"/>
</dbReference>
<evidence type="ECO:0000313" key="3">
    <source>
        <dbReference type="Proteomes" id="UP000244905"/>
    </source>
</evidence>
<dbReference type="SUPFAM" id="SSF82866">
    <property type="entry name" value="Multidrug efflux transporter AcrB transmembrane domain"/>
    <property type="match status" value="2"/>
</dbReference>
<dbReference type="PROSITE" id="PS51257">
    <property type="entry name" value="PROKAR_LIPOPROTEIN"/>
    <property type="match status" value="1"/>
</dbReference>
<keyword evidence="3" id="KW-1185">Reference proteome</keyword>
<dbReference type="GeneID" id="82525625"/>
<name>A0A2V1IKT1_9BACT</name>
<accession>A0A2V1IKT1</accession>
<feature type="transmembrane region" description="Helical" evidence="1">
    <location>
        <begin position="917"/>
        <end position="937"/>
    </location>
</feature>
<feature type="transmembrane region" description="Helical" evidence="1">
    <location>
        <begin position="892"/>
        <end position="910"/>
    </location>
</feature>
<feature type="transmembrane region" description="Helical" evidence="1">
    <location>
        <begin position="452"/>
        <end position="475"/>
    </location>
</feature>